<keyword evidence="3" id="KW-1185">Reference proteome</keyword>
<gene>
    <name evidence="2" type="ORF">FRZ02_31635</name>
</gene>
<feature type="region of interest" description="Disordered" evidence="1">
    <location>
        <begin position="104"/>
        <end position="205"/>
    </location>
</feature>
<name>A0ABY3GPB6_9ACTN</name>
<feature type="compositionally biased region" description="Low complexity" evidence="1">
    <location>
        <begin position="105"/>
        <end position="116"/>
    </location>
</feature>
<evidence type="ECO:0000256" key="1">
    <source>
        <dbReference type="SAM" id="MobiDB-lite"/>
    </source>
</evidence>
<comment type="caution">
    <text evidence="2">The sequence shown here is derived from an EMBL/GenBank/DDBJ whole genome shotgun (WGS) entry which is preliminary data.</text>
</comment>
<organism evidence="2 3">
    <name type="scientific">Streptomyces albidoflavus</name>
    <dbReference type="NCBI Taxonomy" id="1886"/>
    <lineage>
        <taxon>Bacteria</taxon>
        <taxon>Bacillati</taxon>
        <taxon>Actinomycetota</taxon>
        <taxon>Actinomycetes</taxon>
        <taxon>Kitasatosporales</taxon>
        <taxon>Streptomycetaceae</taxon>
        <taxon>Streptomyces</taxon>
        <taxon>Streptomyces albidoflavus group</taxon>
    </lineage>
</organism>
<reference evidence="3" key="1">
    <citation type="journal article" date="2019" name="Microbiol. Resour. Announc.">
        <title>Draft Genomic Sequences of Streptomyces misionensis and Streptomyces albidoflavus, bacteria applied for phytopathogen biocontrol.</title>
        <authorList>
            <person name="Pylro V."/>
            <person name="Dias A."/>
            <person name="Andreote F."/>
            <person name="Varani A."/>
            <person name="Andreote C."/>
            <person name="Bernardo E."/>
            <person name="Martins T."/>
        </authorList>
    </citation>
    <scope>NUCLEOTIDE SEQUENCE [LARGE SCALE GENOMIC DNA]</scope>
    <source>
        <strain evidence="3">77</strain>
    </source>
</reference>
<evidence type="ECO:0000313" key="3">
    <source>
        <dbReference type="Proteomes" id="UP000318052"/>
    </source>
</evidence>
<sequence>MWLRRDWGCLRLRPAPDWPQAPAGLGFGVAGLRPCVPARAPAGHRWPQSPAGLSVAGLRLDRAGHRLASNAGRAMRVAMRSPAGSGGAAPGYLLTNCQVRGQSLQGGRARQFAAGAPRHDPALPSRRRRSAGGREKTRPSPIDLCGERERGRWSPWRGPVSVTASSHPPAVGRVRDRGVGTGRGAPAANCTHGRLKATDPAPCSL</sequence>
<dbReference type="EMBL" id="VOGX01000092">
    <property type="protein sequence ID" value="TWV16340.1"/>
    <property type="molecule type" value="Genomic_DNA"/>
</dbReference>
<protein>
    <submittedName>
        <fullName evidence="2">Uncharacterized protein</fullName>
    </submittedName>
</protein>
<proteinExistence type="predicted"/>
<accession>A0ABY3GPB6</accession>
<dbReference type="Proteomes" id="UP000318052">
    <property type="component" value="Unassembled WGS sequence"/>
</dbReference>
<evidence type="ECO:0000313" key="2">
    <source>
        <dbReference type="EMBL" id="TWV16340.1"/>
    </source>
</evidence>